<dbReference type="KEGG" id="nsh:GXM_10124"/>
<proteinExistence type="predicted"/>
<dbReference type="InterPro" id="IPR007409">
    <property type="entry name" value="Restrct_endonuc_type1_HsdR_N"/>
</dbReference>
<dbReference type="Pfam" id="PF04313">
    <property type="entry name" value="HSDR_N"/>
    <property type="match status" value="1"/>
</dbReference>
<dbReference type="PANTHER" id="PTHR47396">
    <property type="entry name" value="TYPE I RESTRICTION ENZYME ECOKI R PROTEIN"/>
    <property type="match status" value="1"/>
</dbReference>
<dbReference type="RefSeq" id="WP_225893046.1">
    <property type="nucleotide sequence ID" value="NZ_CP045232.1"/>
</dbReference>
<accession>A0A5P8WJW1</accession>
<dbReference type="GO" id="GO:0005524">
    <property type="term" value="F:ATP binding"/>
    <property type="evidence" value="ECO:0007669"/>
    <property type="project" value="UniProtKB-KW"/>
</dbReference>
<dbReference type="InterPro" id="IPR027417">
    <property type="entry name" value="P-loop_NTPase"/>
</dbReference>
<dbReference type="AlphaFoldDB" id="A0A5P8WJW1"/>
<reference evidence="5 6" key="1">
    <citation type="submission" date="2019-10" db="EMBL/GenBank/DDBJ databases">
        <title>Genomic and transcriptomic insights into the perfect genentic adaptation of a filamentous nitrogen-fixing cyanobacterium to rice fields.</title>
        <authorList>
            <person name="Chen Z."/>
        </authorList>
    </citation>
    <scope>NUCLEOTIDE SEQUENCE [LARGE SCALE GENOMIC DNA]</scope>
    <source>
        <strain evidence="5">CCNUC1</strain>
    </source>
</reference>
<organism evidence="5 6">
    <name type="scientific">Nostoc sphaeroides CCNUC1</name>
    <dbReference type="NCBI Taxonomy" id="2653204"/>
    <lineage>
        <taxon>Bacteria</taxon>
        <taxon>Bacillati</taxon>
        <taxon>Cyanobacteriota</taxon>
        <taxon>Cyanophyceae</taxon>
        <taxon>Nostocales</taxon>
        <taxon>Nostocaceae</taxon>
        <taxon>Nostoc</taxon>
    </lineage>
</organism>
<dbReference type="GO" id="GO:0009307">
    <property type="term" value="P:DNA restriction-modification system"/>
    <property type="evidence" value="ECO:0007669"/>
    <property type="project" value="UniProtKB-KW"/>
</dbReference>
<evidence type="ECO:0000259" key="2">
    <source>
        <dbReference type="Pfam" id="PF04313"/>
    </source>
</evidence>
<dbReference type="GO" id="GO:0005829">
    <property type="term" value="C:cytosol"/>
    <property type="evidence" value="ECO:0007669"/>
    <property type="project" value="TreeGrafter"/>
</dbReference>
<evidence type="ECO:0000313" key="5">
    <source>
        <dbReference type="EMBL" id="QFS52860.1"/>
    </source>
</evidence>
<evidence type="ECO:0000259" key="3">
    <source>
        <dbReference type="Pfam" id="PF04851"/>
    </source>
</evidence>
<dbReference type="InterPro" id="IPR050742">
    <property type="entry name" value="Helicase_Restrict-Modif_Enz"/>
</dbReference>
<protein>
    <submittedName>
        <fullName evidence="5">HsdR, type I restriction enzyme, R subunit</fullName>
    </submittedName>
</protein>
<keyword evidence="6" id="KW-1185">Reference proteome</keyword>
<evidence type="ECO:0000259" key="4">
    <source>
        <dbReference type="Pfam" id="PF13643"/>
    </source>
</evidence>
<dbReference type="GO" id="GO:0009035">
    <property type="term" value="F:type I site-specific deoxyribonuclease activity"/>
    <property type="evidence" value="ECO:0007669"/>
    <property type="project" value="UniProtKB-EC"/>
</dbReference>
<dbReference type="PANTHER" id="PTHR47396:SF1">
    <property type="entry name" value="ATP-DEPENDENT HELICASE IRC3-RELATED"/>
    <property type="match status" value="1"/>
</dbReference>
<dbReference type="Proteomes" id="UP000326678">
    <property type="component" value="Chromosome pGXM05"/>
</dbReference>
<dbReference type="Pfam" id="PF13643">
    <property type="entry name" value="DUF4145"/>
    <property type="match status" value="1"/>
</dbReference>
<feature type="domain" description="Restriction endonuclease type I HsdR N-terminal" evidence="2">
    <location>
        <begin position="247"/>
        <end position="314"/>
    </location>
</feature>
<dbReference type="GO" id="GO:0003677">
    <property type="term" value="F:DNA binding"/>
    <property type="evidence" value="ECO:0007669"/>
    <property type="project" value="UniProtKB-KW"/>
</dbReference>
<name>A0A5P8WJW1_9NOSO</name>
<evidence type="ECO:0000256" key="1">
    <source>
        <dbReference type="SAM" id="Coils"/>
    </source>
</evidence>
<dbReference type="EMBL" id="CP045232">
    <property type="protein sequence ID" value="QFS52860.1"/>
    <property type="molecule type" value="Genomic_DNA"/>
</dbReference>
<dbReference type="Pfam" id="PF04851">
    <property type="entry name" value="ResIII"/>
    <property type="match status" value="1"/>
</dbReference>
<sequence>MSQFTFLQVEFPAIYKSANKAFSAVYPDPRTACFYARRALELTVNWLYQYDNSLELPYHDNLSALIHEPTFKTLVGEAVFNKTRVIIKLGNQAVHSPKPIPVNDAINAVREFFHVAYWLAHTYGRSSKPEPGLTFKPEALPKTAPVSKQTIEQLQKLETQLRERDEKLSTLLADKNALDEELKRLRAEITAAKKASTTQPDTHDYSEAQTRDIFIDLLLKEAGWTLDQLRDREFAVAGMPNTSGEGFVDYVLWGDDGKPLAIVEAKRTRNDPRIGQQQAKLYADCLETQFGQRPIIFYSNGYEHWLWDNTNYPPRQVQGFYKKTELELLVQRRTTRKSLAEATIKASIAERYYQTRAIRRITEAFERDKDRKALIVMATGAGKGLPKNKSFQKNKRQVFSRMIIILRGGEKRVAEGNPFLPLSPSSMHEESIHLSSTLKLNSVKLVCFVAK</sequence>
<dbReference type="Gene3D" id="3.40.50.300">
    <property type="entry name" value="P-loop containing nucleotide triphosphate hydrolases"/>
    <property type="match status" value="1"/>
</dbReference>
<feature type="domain" description="Helicase/UvrB N-terminal" evidence="3">
    <location>
        <begin position="349"/>
        <end position="385"/>
    </location>
</feature>
<feature type="domain" description="DUF4145" evidence="4">
    <location>
        <begin position="20"/>
        <end position="110"/>
    </location>
</feature>
<evidence type="ECO:0000313" key="6">
    <source>
        <dbReference type="Proteomes" id="UP000326678"/>
    </source>
</evidence>
<feature type="coiled-coil region" evidence="1">
    <location>
        <begin position="147"/>
        <end position="195"/>
    </location>
</feature>
<keyword evidence="1" id="KW-0175">Coiled coil</keyword>
<gene>
    <name evidence="5" type="ORF">GXM_10124</name>
</gene>
<dbReference type="InterPro" id="IPR006935">
    <property type="entry name" value="Helicase/UvrB_N"/>
</dbReference>
<dbReference type="Gene3D" id="3.90.1570.30">
    <property type="match status" value="1"/>
</dbReference>
<dbReference type="InterPro" id="IPR025285">
    <property type="entry name" value="DUF4145"/>
</dbReference>
<dbReference type="REBASE" id="370455">
    <property type="entry name" value="NspNUC1ORF10167P"/>
</dbReference>